<gene>
    <name evidence="1" type="ORF">Vretifemale_4888</name>
</gene>
<sequence>MRVCFPTDCRDRRQTAFRWPPTVAALHSGVLLLPPGTSSHPPNLLSASASASISLPSPLSQPGTTSPRIPGCRPSTASSTAFSTATRYTDTPSVIVSVSDKLNVSCIDAVREMLCTALLDERAALLEDMEYLQVKRFRSH</sequence>
<comment type="caution">
    <text evidence="1">The sequence shown here is derived from an EMBL/GenBank/DDBJ whole genome shotgun (WGS) entry which is preliminary data.</text>
</comment>
<reference evidence="1" key="1">
    <citation type="journal article" date="2021" name="Proc. Natl. Acad. Sci. U.S.A.">
        <title>Three genomes in the algal genus Volvox reveal the fate of a haploid sex-determining region after a transition to homothallism.</title>
        <authorList>
            <person name="Yamamoto K."/>
            <person name="Hamaji T."/>
            <person name="Kawai-Toyooka H."/>
            <person name="Matsuzaki R."/>
            <person name="Takahashi F."/>
            <person name="Nishimura Y."/>
            <person name="Kawachi M."/>
            <person name="Noguchi H."/>
            <person name="Minakuchi Y."/>
            <person name="Umen J.G."/>
            <person name="Toyoda A."/>
            <person name="Nozaki H."/>
        </authorList>
    </citation>
    <scope>NUCLEOTIDE SEQUENCE</scope>
    <source>
        <strain evidence="1">NIES-3786</strain>
    </source>
</reference>
<name>A0A8J4D818_9CHLO</name>
<protein>
    <submittedName>
        <fullName evidence="1">Uncharacterized protein</fullName>
    </submittedName>
</protein>
<dbReference type="EMBL" id="BNCP01000006">
    <property type="protein sequence ID" value="GIL75045.1"/>
    <property type="molecule type" value="Genomic_DNA"/>
</dbReference>
<dbReference type="AlphaFoldDB" id="A0A8J4D818"/>
<dbReference type="Proteomes" id="UP000747110">
    <property type="component" value="Unassembled WGS sequence"/>
</dbReference>
<proteinExistence type="predicted"/>
<dbReference type="Pfam" id="PF15669">
    <property type="entry name" value="CCDC24"/>
    <property type="match status" value="1"/>
</dbReference>
<accession>A0A8J4D818</accession>
<organism evidence="1 2">
    <name type="scientific">Volvox reticuliferus</name>
    <dbReference type="NCBI Taxonomy" id="1737510"/>
    <lineage>
        <taxon>Eukaryota</taxon>
        <taxon>Viridiplantae</taxon>
        <taxon>Chlorophyta</taxon>
        <taxon>core chlorophytes</taxon>
        <taxon>Chlorophyceae</taxon>
        <taxon>CS clade</taxon>
        <taxon>Chlamydomonadales</taxon>
        <taxon>Volvocaceae</taxon>
        <taxon>Volvox</taxon>
    </lineage>
</organism>
<evidence type="ECO:0000313" key="1">
    <source>
        <dbReference type="EMBL" id="GIL75045.1"/>
    </source>
</evidence>
<dbReference type="PANTHER" id="PTHR28601:SF1">
    <property type="entry name" value="COILED-COIL DOMAIN-CONTAINING PROTEIN 24"/>
    <property type="match status" value="1"/>
</dbReference>
<evidence type="ECO:0000313" key="2">
    <source>
        <dbReference type="Proteomes" id="UP000747110"/>
    </source>
</evidence>
<dbReference type="InterPro" id="IPR031367">
    <property type="entry name" value="CCDC24"/>
</dbReference>
<dbReference type="PANTHER" id="PTHR28601">
    <property type="entry name" value="COILED-COIL DOMAIN-CONTAINING PROTEIN 24"/>
    <property type="match status" value="1"/>
</dbReference>
<keyword evidence="2" id="KW-1185">Reference proteome</keyword>